<name>A0A5B7IU03_PORTR</name>
<feature type="region of interest" description="Disordered" evidence="1">
    <location>
        <begin position="26"/>
        <end position="68"/>
    </location>
</feature>
<sequence>MLAPLNNRSGFAAFCVCTGRKIPRCEERRGHGDKELRGPPIPPTQRSSRPPCSPRPPHPSQQSLPSASIPKPILSYLSLCLPPVTVSPCPASLHPASPRSTTAPPHSPSY</sequence>
<feature type="region of interest" description="Disordered" evidence="1">
    <location>
        <begin position="91"/>
        <end position="110"/>
    </location>
</feature>
<reference evidence="2 3" key="1">
    <citation type="submission" date="2019-05" db="EMBL/GenBank/DDBJ databases">
        <title>Another draft genome of Portunus trituberculatus and its Hox gene families provides insights of decapod evolution.</title>
        <authorList>
            <person name="Jeong J.-H."/>
            <person name="Song I."/>
            <person name="Kim S."/>
            <person name="Choi T."/>
            <person name="Kim D."/>
            <person name="Ryu S."/>
            <person name="Kim W."/>
        </authorList>
    </citation>
    <scope>NUCLEOTIDE SEQUENCE [LARGE SCALE GENOMIC DNA]</scope>
    <source>
        <tissue evidence="2">Muscle</tissue>
    </source>
</reference>
<proteinExistence type="predicted"/>
<dbReference type="Proteomes" id="UP000324222">
    <property type="component" value="Unassembled WGS sequence"/>
</dbReference>
<organism evidence="2 3">
    <name type="scientific">Portunus trituberculatus</name>
    <name type="common">Swimming crab</name>
    <name type="synonym">Neptunus trituberculatus</name>
    <dbReference type="NCBI Taxonomy" id="210409"/>
    <lineage>
        <taxon>Eukaryota</taxon>
        <taxon>Metazoa</taxon>
        <taxon>Ecdysozoa</taxon>
        <taxon>Arthropoda</taxon>
        <taxon>Crustacea</taxon>
        <taxon>Multicrustacea</taxon>
        <taxon>Malacostraca</taxon>
        <taxon>Eumalacostraca</taxon>
        <taxon>Eucarida</taxon>
        <taxon>Decapoda</taxon>
        <taxon>Pleocyemata</taxon>
        <taxon>Brachyura</taxon>
        <taxon>Eubrachyura</taxon>
        <taxon>Portunoidea</taxon>
        <taxon>Portunidae</taxon>
        <taxon>Portuninae</taxon>
        <taxon>Portunus</taxon>
    </lineage>
</organism>
<protein>
    <submittedName>
        <fullName evidence="2">Uncharacterized protein</fullName>
    </submittedName>
</protein>
<evidence type="ECO:0000313" key="2">
    <source>
        <dbReference type="EMBL" id="MPC85126.1"/>
    </source>
</evidence>
<evidence type="ECO:0000313" key="3">
    <source>
        <dbReference type="Proteomes" id="UP000324222"/>
    </source>
</evidence>
<comment type="caution">
    <text evidence="2">The sequence shown here is derived from an EMBL/GenBank/DDBJ whole genome shotgun (WGS) entry which is preliminary data.</text>
</comment>
<dbReference type="AlphaFoldDB" id="A0A5B7IU03"/>
<evidence type="ECO:0000256" key="1">
    <source>
        <dbReference type="SAM" id="MobiDB-lite"/>
    </source>
</evidence>
<gene>
    <name evidence="2" type="ORF">E2C01_079885</name>
</gene>
<feature type="compositionally biased region" description="Basic and acidic residues" evidence="1">
    <location>
        <begin position="26"/>
        <end position="37"/>
    </location>
</feature>
<dbReference type="EMBL" id="VSRR010067416">
    <property type="protein sequence ID" value="MPC85126.1"/>
    <property type="molecule type" value="Genomic_DNA"/>
</dbReference>
<accession>A0A5B7IU03</accession>
<keyword evidence="3" id="KW-1185">Reference proteome</keyword>